<dbReference type="AlphaFoldDB" id="A0A6H5HER9"/>
<keyword evidence="3" id="KW-1185">Reference proteome</keyword>
<accession>A0A6H5HER9</accession>
<organism evidence="2 3">
    <name type="scientific">Nesidiocoris tenuis</name>
    <dbReference type="NCBI Taxonomy" id="355587"/>
    <lineage>
        <taxon>Eukaryota</taxon>
        <taxon>Metazoa</taxon>
        <taxon>Ecdysozoa</taxon>
        <taxon>Arthropoda</taxon>
        <taxon>Hexapoda</taxon>
        <taxon>Insecta</taxon>
        <taxon>Pterygota</taxon>
        <taxon>Neoptera</taxon>
        <taxon>Paraneoptera</taxon>
        <taxon>Hemiptera</taxon>
        <taxon>Heteroptera</taxon>
        <taxon>Panheteroptera</taxon>
        <taxon>Cimicomorpha</taxon>
        <taxon>Miridae</taxon>
        <taxon>Dicyphina</taxon>
        <taxon>Nesidiocoris</taxon>
    </lineage>
</organism>
<feature type="compositionally biased region" description="Basic and acidic residues" evidence="1">
    <location>
        <begin position="272"/>
        <end position="296"/>
    </location>
</feature>
<sequence length="434" mass="48998">MATKYNKSTDCPFVKVVEKLNTCPCSDVPNIDTGPSCFFTKPQNKQSSCPLTTLLKADGGCPLAKPKIQPKSCVFTQPVRIQFERLPPHQCSCLPGTCPQLAKNSIRSMGFDPMCKCECPETVKRQQLQTDAERTKKSEKGLLQKSEKATIPIGATAIKRTDQIKTTDQAEFANVNADPIKSTDPAKQPDATENSEKTLLIEGNGFKIFNVRGEKVLYNYSTKNCEIIGCQPCNEDKPKVMTCGCDEWERNTLYRNCCCPGARKNRPKKRSVIIDDRKKPSPETQKRNSKEIHEEGEAKDQYCSRLDCCMGLPLPPIKPSDEFETDKWYAFRTLEPTDLITKHFLEILDVPPSPEFFVSVNESRKHPAWRILKCGEGYKQCKRVREIIAARGSTGTVETQFDRNDLPDDEEIEIIEQNRKQAEAKIKDLEKDAC</sequence>
<feature type="region of interest" description="Disordered" evidence="1">
    <location>
        <begin position="175"/>
        <end position="195"/>
    </location>
</feature>
<protein>
    <submittedName>
        <fullName evidence="2">Uncharacterized protein</fullName>
    </submittedName>
</protein>
<feature type="region of interest" description="Disordered" evidence="1">
    <location>
        <begin position="263"/>
        <end position="296"/>
    </location>
</feature>
<dbReference type="EMBL" id="CADCXU010027748">
    <property type="protein sequence ID" value="CAB0014369.1"/>
    <property type="molecule type" value="Genomic_DNA"/>
</dbReference>
<proteinExistence type="predicted"/>
<evidence type="ECO:0000313" key="2">
    <source>
        <dbReference type="EMBL" id="CAB0014369.1"/>
    </source>
</evidence>
<dbReference type="OrthoDB" id="10574411at2759"/>
<dbReference type="Proteomes" id="UP000479000">
    <property type="component" value="Unassembled WGS sequence"/>
</dbReference>
<reference evidence="2 3" key="1">
    <citation type="submission" date="2020-02" db="EMBL/GenBank/DDBJ databases">
        <authorList>
            <person name="Ferguson B K."/>
        </authorList>
    </citation>
    <scope>NUCLEOTIDE SEQUENCE [LARGE SCALE GENOMIC DNA]</scope>
</reference>
<evidence type="ECO:0000256" key="1">
    <source>
        <dbReference type="SAM" id="MobiDB-lite"/>
    </source>
</evidence>
<evidence type="ECO:0000313" key="3">
    <source>
        <dbReference type="Proteomes" id="UP000479000"/>
    </source>
</evidence>
<gene>
    <name evidence="2" type="ORF">NTEN_LOCUS18802</name>
</gene>
<name>A0A6H5HER9_9HEMI</name>
<feature type="non-terminal residue" evidence="2">
    <location>
        <position position="434"/>
    </location>
</feature>